<keyword evidence="2" id="KW-1185">Reference proteome</keyword>
<protein>
    <submittedName>
        <fullName evidence="1">Uncharacterized protein</fullName>
    </submittedName>
</protein>
<gene>
    <name evidence="1" type="ORF">F2P44_24810</name>
</gene>
<proteinExistence type="predicted"/>
<sequence length="60" mass="6129">MPGISDGSVLAFDRPHDRLYAGAGSTVRVLERASKPGEDGQVAPLANNAGSLAVISAFAF</sequence>
<dbReference type="EMBL" id="WHJG01000033">
    <property type="protein sequence ID" value="NHZ82476.1"/>
    <property type="molecule type" value="Genomic_DNA"/>
</dbReference>
<reference evidence="1 2" key="1">
    <citation type="submission" date="2019-10" db="EMBL/GenBank/DDBJ databases">
        <title>Taxonomy of Antarctic Massilia spp.: description of Massilia rubra sp. nov., Massilia aquatica sp. nov., Massilia mucilaginosa sp. nov., Massilia frigida sp. nov. isolated from streams, lakes and regoliths.</title>
        <authorList>
            <person name="Holochova P."/>
            <person name="Sedlacek I."/>
            <person name="Kralova S."/>
            <person name="Maslanova I."/>
            <person name="Busse H.-J."/>
            <person name="Stankova E."/>
            <person name="Vrbovska V."/>
            <person name="Kovarovic V."/>
            <person name="Bartak M."/>
            <person name="Svec P."/>
            <person name="Pantucek R."/>
        </authorList>
    </citation>
    <scope>NUCLEOTIDE SEQUENCE [LARGE SCALE GENOMIC DNA]</scope>
    <source>
        <strain evidence="1 2">CCM 8695</strain>
    </source>
</reference>
<evidence type="ECO:0000313" key="2">
    <source>
        <dbReference type="Proteomes" id="UP000621455"/>
    </source>
</evidence>
<organism evidence="1 2">
    <name type="scientific">Massilia frigida</name>
    <dbReference type="NCBI Taxonomy" id="2609281"/>
    <lineage>
        <taxon>Bacteria</taxon>
        <taxon>Pseudomonadati</taxon>
        <taxon>Pseudomonadota</taxon>
        <taxon>Betaproteobacteria</taxon>
        <taxon>Burkholderiales</taxon>
        <taxon>Oxalobacteraceae</taxon>
        <taxon>Telluria group</taxon>
        <taxon>Massilia</taxon>
    </lineage>
</organism>
<comment type="caution">
    <text evidence="1">The sequence shown here is derived from an EMBL/GenBank/DDBJ whole genome shotgun (WGS) entry which is preliminary data.</text>
</comment>
<name>A0ABX0NH48_9BURK</name>
<dbReference type="Proteomes" id="UP000621455">
    <property type="component" value="Unassembled WGS sequence"/>
</dbReference>
<accession>A0ABX0NH48</accession>
<dbReference type="RefSeq" id="WP_167090522.1">
    <property type="nucleotide sequence ID" value="NZ_WHJG01000033.1"/>
</dbReference>
<evidence type="ECO:0000313" key="1">
    <source>
        <dbReference type="EMBL" id="NHZ82476.1"/>
    </source>
</evidence>